<feature type="domain" description="Prepilin type IV endopeptidase peptidase" evidence="7">
    <location>
        <begin position="18"/>
        <end position="112"/>
    </location>
</feature>
<feature type="transmembrane region" description="Helical" evidence="6">
    <location>
        <begin position="42"/>
        <end position="75"/>
    </location>
</feature>
<comment type="subcellular location">
    <subcellularLocation>
        <location evidence="1">Cell membrane</location>
        <topology evidence="1">Multi-pass membrane protein</topology>
    </subcellularLocation>
</comment>
<evidence type="ECO:0000259" key="7">
    <source>
        <dbReference type="Pfam" id="PF01478"/>
    </source>
</evidence>
<evidence type="ECO:0000256" key="6">
    <source>
        <dbReference type="SAM" id="Phobius"/>
    </source>
</evidence>
<keyword evidence="2" id="KW-1003">Cell membrane</keyword>
<proteinExistence type="predicted"/>
<keyword evidence="3 6" id="KW-0812">Transmembrane</keyword>
<dbReference type="InterPro" id="IPR000045">
    <property type="entry name" value="Prepilin_IV_endopep_pep"/>
</dbReference>
<dbReference type="InterPro" id="IPR052218">
    <property type="entry name" value="Preflagellin_Peptidase"/>
</dbReference>
<evidence type="ECO:0000256" key="3">
    <source>
        <dbReference type="ARBA" id="ARBA00022692"/>
    </source>
</evidence>
<reference evidence="8 9" key="1">
    <citation type="journal article" date="2020" name="Int. J. Syst. Evol. Microbiol.">
        <title>Novel acetic acid bacteria from cider fermentations: Acetobacter conturbans sp. nov. and Acetobacter fallax sp. nov.</title>
        <authorList>
            <person name="Sombolestani A.S."/>
            <person name="Cleenwerck I."/>
            <person name="Cnockaert M."/>
            <person name="Borremans W."/>
            <person name="Wieme A.D."/>
            <person name="De Vuyst L."/>
            <person name="Vandamme P."/>
        </authorList>
    </citation>
    <scope>NUCLEOTIDE SEQUENCE [LARGE SCALE GENOMIC DNA]</scope>
    <source>
        <strain evidence="8 9">LMG 23848</strain>
    </source>
</reference>
<evidence type="ECO:0000256" key="4">
    <source>
        <dbReference type="ARBA" id="ARBA00022989"/>
    </source>
</evidence>
<gene>
    <name evidence="8" type="ORF">GOB80_10605</name>
</gene>
<dbReference type="RefSeq" id="WP_264811563.1">
    <property type="nucleotide sequence ID" value="NZ_JBNZCO010000010.1"/>
</dbReference>
<evidence type="ECO:0000313" key="9">
    <source>
        <dbReference type="Proteomes" id="UP000657200"/>
    </source>
</evidence>
<dbReference type="PANTHER" id="PTHR36506:SF1">
    <property type="entry name" value="PREFLAGELLIN PEPTIDASE"/>
    <property type="match status" value="1"/>
</dbReference>
<accession>A0ABX0KJ44</accession>
<feature type="transmembrane region" description="Helical" evidence="6">
    <location>
        <begin position="99"/>
        <end position="119"/>
    </location>
</feature>
<evidence type="ECO:0000256" key="5">
    <source>
        <dbReference type="ARBA" id="ARBA00023136"/>
    </source>
</evidence>
<name>A0ABX0KJ44_9PROT</name>
<organism evidence="8 9">
    <name type="scientific">Acetobacter ghanensis</name>
    <dbReference type="NCBI Taxonomy" id="431306"/>
    <lineage>
        <taxon>Bacteria</taxon>
        <taxon>Pseudomonadati</taxon>
        <taxon>Pseudomonadota</taxon>
        <taxon>Alphaproteobacteria</taxon>
        <taxon>Acetobacterales</taxon>
        <taxon>Acetobacteraceae</taxon>
        <taxon>Acetobacter</taxon>
    </lineage>
</organism>
<protein>
    <submittedName>
        <fullName evidence="8">Peptidase A24</fullName>
    </submittedName>
</protein>
<dbReference type="EMBL" id="WOTE01000006">
    <property type="protein sequence ID" value="NHO40119.1"/>
    <property type="molecule type" value="Genomic_DNA"/>
</dbReference>
<dbReference type="Pfam" id="PF01478">
    <property type="entry name" value="Peptidase_A24"/>
    <property type="match status" value="1"/>
</dbReference>
<feature type="transmembrane region" description="Helical" evidence="6">
    <location>
        <begin position="12"/>
        <end position="30"/>
    </location>
</feature>
<evidence type="ECO:0000313" key="8">
    <source>
        <dbReference type="EMBL" id="NHO40119.1"/>
    </source>
</evidence>
<dbReference type="PANTHER" id="PTHR36506">
    <property type="entry name" value="PREFLAGELLIN PEPTIDASE"/>
    <property type="match status" value="1"/>
</dbReference>
<keyword evidence="5 6" id="KW-0472">Membrane</keyword>
<dbReference type="Gene3D" id="1.20.120.1220">
    <property type="match status" value="1"/>
</dbReference>
<keyword evidence="9" id="KW-1185">Reference proteome</keyword>
<sequence>MTSALLCSLEGRIVVLSAILLLFFAAVTDIRAREIPDWISGAFVLLGLLMVPVLGWHGIVGGAVIFCVFFVLWLLRLIGGGDVKLIAASSLLFSPSQQLWYIFHIAIAGGVLAAVYLAFRGRLRVPSSRRFGRAVRVECWRIRRGAPLPYAIGIASGFVWTIGRNL</sequence>
<keyword evidence="4 6" id="KW-1133">Transmembrane helix</keyword>
<comment type="caution">
    <text evidence="8">The sequence shown here is derived from an EMBL/GenBank/DDBJ whole genome shotgun (WGS) entry which is preliminary data.</text>
</comment>
<dbReference type="Proteomes" id="UP000657200">
    <property type="component" value="Unassembled WGS sequence"/>
</dbReference>
<evidence type="ECO:0000256" key="2">
    <source>
        <dbReference type="ARBA" id="ARBA00022475"/>
    </source>
</evidence>
<evidence type="ECO:0000256" key="1">
    <source>
        <dbReference type="ARBA" id="ARBA00004651"/>
    </source>
</evidence>